<feature type="region of interest" description="Disordered" evidence="1">
    <location>
        <begin position="1"/>
        <end position="22"/>
    </location>
</feature>
<accession>A0ABV0XVJ2</accession>
<feature type="region of interest" description="Disordered" evidence="1">
    <location>
        <begin position="72"/>
        <end position="103"/>
    </location>
</feature>
<gene>
    <name evidence="2" type="ORF">AMECASPLE_032832</name>
</gene>
<feature type="compositionally biased region" description="Basic and acidic residues" evidence="1">
    <location>
        <begin position="72"/>
        <end position="85"/>
    </location>
</feature>
<evidence type="ECO:0000313" key="3">
    <source>
        <dbReference type="Proteomes" id="UP001469553"/>
    </source>
</evidence>
<dbReference type="EMBL" id="JAHRIP010013732">
    <property type="protein sequence ID" value="MEQ2285533.1"/>
    <property type="molecule type" value="Genomic_DNA"/>
</dbReference>
<evidence type="ECO:0000256" key="1">
    <source>
        <dbReference type="SAM" id="MobiDB-lite"/>
    </source>
</evidence>
<reference evidence="2 3" key="1">
    <citation type="submission" date="2021-06" db="EMBL/GenBank/DDBJ databases">
        <authorList>
            <person name="Palmer J.M."/>
        </authorList>
    </citation>
    <scope>NUCLEOTIDE SEQUENCE [LARGE SCALE GENOMIC DNA]</scope>
    <source>
        <strain evidence="2 3">AS_MEX2019</strain>
        <tissue evidence="2">Muscle</tissue>
    </source>
</reference>
<protein>
    <submittedName>
        <fullName evidence="2">Uncharacterized protein</fullName>
    </submittedName>
</protein>
<evidence type="ECO:0000313" key="2">
    <source>
        <dbReference type="EMBL" id="MEQ2285533.1"/>
    </source>
</evidence>
<comment type="caution">
    <text evidence="2">The sequence shown here is derived from an EMBL/GenBank/DDBJ whole genome shotgun (WGS) entry which is preliminary data.</text>
</comment>
<keyword evidence="3" id="KW-1185">Reference proteome</keyword>
<sequence>MNRDKTKVETESRKRQMGGMGRKQGVKLGLRLWLASGVIFHIGNRKGVGKYDFRINPPTENRWGWYGVRSQEKEGMEKRGEDDGNKMGNRKCRHQERLMSNTN</sequence>
<name>A0ABV0XVJ2_9TELE</name>
<organism evidence="2 3">
    <name type="scientific">Ameca splendens</name>
    <dbReference type="NCBI Taxonomy" id="208324"/>
    <lineage>
        <taxon>Eukaryota</taxon>
        <taxon>Metazoa</taxon>
        <taxon>Chordata</taxon>
        <taxon>Craniata</taxon>
        <taxon>Vertebrata</taxon>
        <taxon>Euteleostomi</taxon>
        <taxon>Actinopterygii</taxon>
        <taxon>Neopterygii</taxon>
        <taxon>Teleostei</taxon>
        <taxon>Neoteleostei</taxon>
        <taxon>Acanthomorphata</taxon>
        <taxon>Ovalentaria</taxon>
        <taxon>Atherinomorphae</taxon>
        <taxon>Cyprinodontiformes</taxon>
        <taxon>Goodeidae</taxon>
        <taxon>Ameca</taxon>
    </lineage>
</organism>
<feature type="compositionally biased region" description="Basic and acidic residues" evidence="1">
    <location>
        <begin position="1"/>
        <end position="14"/>
    </location>
</feature>
<proteinExistence type="predicted"/>
<dbReference type="Proteomes" id="UP001469553">
    <property type="component" value="Unassembled WGS sequence"/>
</dbReference>